<reference evidence="2" key="1">
    <citation type="submission" date="2023-03" db="EMBL/GenBank/DDBJ databases">
        <title>Massive genome expansion in bonnet fungi (Mycena s.s.) driven by repeated elements and novel gene families across ecological guilds.</title>
        <authorList>
            <consortium name="Lawrence Berkeley National Laboratory"/>
            <person name="Harder C.B."/>
            <person name="Miyauchi S."/>
            <person name="Viragh M."/>
            <person name="Kuo A."/>
            <person name="Thoen E."/>
            <person name="Andreopoulos B."/>
            <person name="Lu D."/>
            <person name="Skrede I."/>
            <person name="Drula E."/>
            <person name="Henrissat B."/>
            <person name="Morin E."/>
            <person name="Kohler A."/>
            <person name="Barry K."/>
            <person name="LaButti K."/>
            <person name="Morin E."/>
            <person name="Salamov A."/>
            <person name="Lipzen A."/>
            <person name="Mereny Z."/>
            <person name="Hegedus B."/>
            <person name="Baldrian P."/>
            <person name="Stursova M."/>
            <person name="Weitz H."/>
            <person name="Taylor A."/>
            <person name="Grigoriev I.V."/>
            <person name="Nagy L.G."/>
            <person name="Martin F."/>
            <person name="Kauserud H."/>
        </authorList>
    </citation>
    <scope>NUCLEOTIDE SEQUENCE</scope>
    <source>
        <strain evidence="2">CBHHK200</strain>
    </source>
</reference>
<dbReference type="Proteomes" id="UP001218188">
    <property type="component" value="Unassembled WGS sequence"/>
</dbReference>
<evidence type="ECO:0000313" key="2">
    <source>
        <dbReference type="EMBL" id="KAJ7018440.1"/>
    </source>
</evidence>
<dbReference type="AlphaFoldDB" id="A0AAD6WMX3"/>
<sequence>MPSSNYQCQSISGAHDAELYNLDCPTRDGARGSAANPQSSHPALPANTRFTTIVICFWAWPATRRREMIMADPLINLKEVPSDVDSGSANNSRVQVFVANCANYLSSTVHTIAKYEADADLPPPPVTPGAEHTTKTENGLMPSASAPPASPATDRGVSAQGVVGAVFGKTVETPFTEPDIVENAVRQEESDGRPYFSMFLWFYYGEFGRFATSRCDRKLGCRDMEGSREDGVAIYNSSFHSELRDSCSMTIL</sequence>
<gene>
    <name evidence="2" type="ORF">C8F04DRAFT_1198973</name>
</gene>
<feature type="region of interest" description="Disordered" evidence="1">
    <location>
        <begin position="120"/>
        <end position="156"/>
    </location>
</feature>
<proteinExistence type="predicted"/>
<comment type="caution">
    <text evidence="2">The sequence shown here is derived from an EMBL/GenBank/DDBJ whole genome shotgun (WGS) entry which is preliminary data.</text>
</comment>
<protein>
    <submittedName>
        <fullName evidence="2">Uncharacterized protein</fullName>
    </submittedName>
</protein>
<accession>A0AAD6WMX3</accession>
<evidence type="ECO:0000313" key="3">
    <source>
        <dbReference type="Proteomes" id="UP001218188"/>
    </source>
</evidence>
<organism evidence="2 3">
    <name type="scientific">Mycena alexandri</name>
    <dbReference type="NCBI Taxonomy" id="1745969"/>
    <lineage>
        <taxon>Eukaryota</taxon>
        <taxon>Fungi</taxon>
        <taxon>Dikarya</taxon>
        <taxon>Basidiomycota</taxon>
        <taxon>Agaricomycotina</taxon>
        <taxon>Agaricomycetes</taxon>
        <taxon>Agaricomycetidae</taxon>
        <taxon>Agaricales</taxon>
        <taxon>Marasmiineae</taxon>
        <taxon>Mycenaceae</taxon>
        <taxon>Mycena</taxon>
    </lineage>
</organism>
<evidence type="ECO:0000256" key="1">
    <source>
        <dbReference type="SAM" id="MobiDB-lite"/>
    </source>
</evidence>
<name>A0AAD6WMX3_9AGAR</name>
<dbReference type="EMBL" id="JARJCM010000340">
    <property type="protein sequence ID" value="KAJ7018440.1"/>
    <property type="molecule type" value="Genomic_DNA"/>
</dbReference>
<keyword evidence="3" id="KW-1185">Reference proteome</keyword>